<keyword evidence="4" id="KW-0732">Signal</keyword>
<dbReference type="PROSITE" id="PS51257">
    <property type="entry name" value="PROKAR_LIPOPROTEIN"/>
    <property type="match status" value="1"/>
</dbReference>
<dbReference type="AlphaFoldDB" id="A0A5M8FNS5"/>
<dbReference type="Pfam" id="PF25876">
    <property type="entry name" value="HH_MFP_RND"/>
    <property type="match status" value="1"/>
</dbReference>
<protein>
    <submittedName>
        <fullName evidence="9">Efflux RND transporter periplasmic adaptor subunit</fullName>
    </submittedName>
</protein>
<feature type="domain" description="Multidrug resistance protein MdtA-like beta-barrel" evidence="7">
    <location>
        <begin position="204"/>
        <end position="284"/>
    </location>
</feature>
<feature type="coiled-coil region" evidence="3">
    <location>
        <begin position="99"/>
        <end position="164"/>
    </location>
</feature>
<comment type="subcellular location">
    <subcellularLocation>
        <location evidence="1">Cell inner membrane</location>
        <topology evidence="1">Lipid-anchor</topology>
    </subcellularLocation>
</comment>
<evidence type="ECO:0000313" key="10">
    <source>
        <dbReference type="Proteomes" id="UP000322981"/>
    </source>
</evidence>
<gene>
    <name evidence="9" type="ORF">F2Q65_17725</name>
</gene>
<dbReference type="GO" id="GO:0022857">
    <property type="term" value="F:transmembrane transporter activity"/>
    <property type="evidence" value="ECO:0007669"/>
    <property type="project" value="InterPro"/>
</dbReference>
<dbReference type="InterPro" id="IPR058625">
    <property type="entry name" value="MdtA-like_BSH"/>
</dbReference>
<dbReference type="Gene3D" id="2.40.50.100">
    <property type="match status" value="1"/>
</dbReference>
<dbReference type="Pfam" id="PF25944">
    <property type="entry name" value="Beta-barrel_RND"/>
    <property type="match status" value="1"/>
</dbReference>
<dbReference type="Gene3D" id="2.40.420.20">
    <property type="match status" value="1"/>
</dbReference>
<evidence type="ECO:0000256" key="2">
    <source>
        <dbReference type="ARBA" id="ARBA00009477"/>
    </source>
</evidence>
<dbReference type="GO" id="GO:0030313">
    <property type="term" value="C:cell envelope"/>
    <property type="evidence" value="ECO:0007669"/>
    <property type="project" value="UniProtKB-SubCell"/>
</dbReference>
<organism evidence="9 10">
    <name type="scientific">Thiohalocapsa marina</name>
    <dbReference type="NCBI Taxonomy" id="424902"/>
    <lineage>
        <taxon>Bacteria</taxon>
        <taxon>Pseudomonadati</taxon>
        <taxon>Pseudomonadota</taxon>
        <taxon>Gammaproteobacteria</taxon>
        <taxon>Chromatiales</taxon>
        <taxon>Chromatiaceae</taxon>
        <taxon>Thiohalocapsa</taxon>
    </lineage>
</organism>
<feature type="domain" description="Multidrug resistance protein MdtA-like alpha-helical hairpin" evidence="5">
    <location>
        <begin position="99"/>
        <end position="167"/>
    </location>
</feature>
<evidence type="ECO:0000313" key="9">
    <source>
        <dbReference type="EMBL" id="KAA6182572.1"/>
    </source>
</evidence>
<evidence type="ECO:0000259" key="8">
    <source>
        <dbReference type="Pfam" id="PF25989"/>
    </source>
</evidence>
<dbReference type="Gene3D" id="2.40.30.170">
    <property type="match status" value="1"/>
</dbReference>
<dbReference type="SUPFAM" id="SSF111369">
    <property type="entry name" value="HlyD-like secretion proteins"/>
    <property type="match status" value="1"/>
</dbReference>
<name>A0A5M8FNS5_9GAMM</name>
<dbReference type="GO" id="GO:0005886">
    <property type="term" value="C:plasma membrane"/>
    <property type="evidence" value="ECO:0007669"/>
    <property type="project" value="TreeGrafter"/>
</dbReference>
<feature type="domain" description="Multidrug resistance protein MdtA-like barrel-sandwich hybrid" evidence="6">
    <location>
        <begin position="58"/>
        <end position="199"/>
    </location>
</feature>
<sequence length="369" mass="39450">MRYRVVLLLIPLLFATLTGCREASAPAPVPSVPVVLLTLATEDVSVTAEEVGRAEASNSVTLLPRVGGQILSRHFDEGQAVAAGDLLYSVDPAPYQARLRSAEAKLARTQAELQYAQDEADRYSELESKRTVSRSTAEQFSNAAMVLREAIRAQEAEVEQARLNLDYCQIHSPIPGRAGAYLANEGAFVEAYRTPLVVVNQIDPIDIVFALPEARLAELLQALATGRVEVTATVRASGLSRGGGVMHFIDNSVDPDTGTILLKARFDNPDAFFWPGQFVKVRLPLRAIADAILLPSEAVVAGPQGPSVFVVSDGKAELRAVQTAERLADRIHVIGGLSPGEAVVVEGQNKLKPGSPIRMVESSPTAGTP</sequence>
<dbReference type="Gene3D" id="1.10.287.470">
    <property type="entry name" value="Helix hairpin bin"/>
    <property type="match status" value="1"/>
</dbReference>
<dbReference type="Pfam" id="PF25989">
    <property type="entry name" value="YknX_C"/>
    <property type="match status" value="1"/>
</dbReference>
<dbReference type="PANTHER" id="PTHR30158">
    <property type="entry name" value="ACRA/E-RELATED COMPONENT OF DRUG EFFLUX TRANSPORTER"/>
    <property type="match status" value="1"/>
</dbReference>
<dbReference type="EMBL" id="VWXX01000044">
    <property type="protein sequence ID" value="KAA6182572.1"/>
    <property type="molecule type" value="Genomic_DNA"/>
</dbReference>
<dbReference type="InterPro" id="IPR058626">
    <property type="entry name" value="MdtA-like_b-barrel"/>
</dbReference>
<dbReference type="InterPro" id="IPR058637">
    <property type="entry name" value="YknX-like_C"/>
</dbReference>
<reference evidence="9 10" key="1">
    <citation type="submission" date="2019-09" db="EMBL/GenBank/DDBJ databases">
        <title>Whole-genome sequence of the purple sulfur bacterium Thiohalocapsa marina DSM 19078.</title>
        <authorList>
            <person name="Kyndt J.A."/>
            <person name="Meyer T.E."/>
        </authorList>
    </citation>
    <scope>NUCLEOTIDE SEQUENCE [LARGE SCALE GENOMIC DNA]</scope>
    <source>
        <strain evidence="9 10">DSM 19078</strain>
    </source>
</reference>
<dbReference type="GO" id="GO:0046677">
    <property type="term" value="P:response to antibiotic"/>
    <property type="evidence" value="ECO:0007669"/>
    <property type="project" value="TreeGrafter"/>
</dbReference>
<dbReference type="Proteomes" id="UP000322981">
    <property type="component" value="Unassembled WGS sequence"/>
</dbReference>
<evidence type="ECO:0000256" key="4">
    <source>
        <dbReference type="SAM" id="SignalP"/>
    </source>
</evidence>
<evidence type="ECO:0000259" key="5">
    <source>
        <dbReference type="Pfam" id="PF25876"/>
    </source>
</evidence>
<proteinExistence type="inferred from homology"/>
<evidence type="ECO:0000256" key="1">
    <source>
        <dbReference type="ARBA" id="ARBA00004519"/>
    </source>
</evidence>
<evidence type="ECO:0000259" key="6">
    <source>
        <dbReference type="Pfam" id="PF25917"/>
    </source>
</evidence>
<comment type="similarity">
    <text evidence="2">Belongs to the membrane fusion protein (MFP) (TC 8.A.1) family.</text>
</comment>
<dbReference type="NCBIfam" id="TIGR01730">
    <property type="entry name" value="RND_mfp"/>
    <property type="match status" value="1"/>
</dbReference>
<keyword evidence="10" id="KW-1185">Reference proteome</keyword>
<dbReference type="InterPro" id="IPR006143">
    <property type="entry name" value="RND_pump_MFP"/>
</dbReference>
<dbReference type="OrthoDB" id="9800613at2"/>
<feature type="signal peptide" evidence="4">
    <location>
        <begin position="1"/>
        <end position="23"/>
    </location>
</feature>
<keyword evidence="3" id="KW-0175">Coiled coil</keyword>
<evidence type="ECO:0000259" key="7">
    <source>
        <dbReference type="Pfam" id="PF25944"/>
    </source>
</evidence>
<comment type="caution">
    <text evidence="9">The sequence shown here is derived from an EMBL/GenBank/DDBJ whole genome shotgun (WGS) entry which is preliminary data.</text>
</comment>
<accession>A0A5M8FNS5</accession>
<evidence type="ECO:0000256" key="3">
    <source>
        <dbReference type="SAM" id="Coils"/>
    </source>
</evidence>
<feature type="domain" description="YknX-like C-terminal permuted SH3-like" evidence="8">
    <location>
        <begin position="292"/>
        <end position="358"/>
    </location>
</feature>
<dbReference type="RefSeq" id="WP_150094737.1">
    <property type="nucleotide sequence ID" value="NZ_JBFUOH010000097.1"/>
</dbReference>
<dbReference type="InterPro" id="IPR058624">
    <property type="entry name" value="MdtA-like_HH"/>
</dbReference>
<dbReference type="Pfam" id="PF25917">
    <property type="entry name" value="BSH_RND"/>
    <property type="match status" value="1"/>
</dbReference>
<feature type="chain" id="PRO_5024297303" evidence="4">
    <location>
        <begin position="24"/>
        <end position="369"/>
    </location>
</feature>